<evidence type="ECO:0000256" key="1">
    <source>
        <dbReference type="SAM" id="MobiDB-lite"/>
    </source>
</evidence>
<evidence type="ECO:0000313" key="3">
    <source>
        <dbReference type="EMBL" id="UWN57577.1"/>
    </source>
</evidence>
<evidence type="ECO:0000259" key="2">
    <source>
        <dbReference type="Pfam" id="PF07929"/>
    </source>
</evidence>
<reference evidence="3" key="1">
    <citation type="journal article" date="2022" name="Cell">
        <title>Design, construction, and in vivo augmentation of a complex gut microbiome.</title>
        <authorList>
            <person name="Cheng A.G."/>
            <person name="Ho P.Y."/>
            <person name="Aranda-Diaz A."/>
            <person name="Jain S."/>
            <person name="Yu F.B."/>
            <person name="Meng X."/>
            <person name="Wang M."/>
            <person name="Iakiviak M."/>
            <person name="Nagashima K."/>
            <person name="Zhao A."/>
            <person name="Murugkar P."/>
            <person name="Patil A."/>
            <person name="Atabakhsh K."/>
            <person name="Weakley A."/>
            <person name="Yan J."/>
            <person name="Brumbaugh A.R."/>
            <person name="Higginbottom S."/>
            <person name="Dimas A."/>
            <person name="Shiver A.L."/>
            <person name="Deutschbauer A."/>
            <person name="Neff N."/>
            <person name="Sonnenburg J.L."/>
            <person name="Huang K.C."/>
            <person name="Fischbach M.A."/>
        </authorList>
    </citation>
    <scope>NUCLEOTIDE SEQUENCE</scope>
    <source>
        <strain evidence="3">AP11</strain>
    </source>
</reference>
<dbReference type="Gene3D" id="3.10.290.30">
    <property type="entry name" value="MM3350-like"/>
    <property type="match status" value="1"/>
</dbReference>
<keyword evidence="4" id="KW-1185">Reference proteome</keyword>
<protein>
    <recommendedName>
        <fullName evidence="2">Plasmid pRiA4b Orf3-like domain-containing protein</fullName>
    </recommendedName>
</protein>
<gene>
    <name evidence="3" type="ORF">NQ491_02020</name>
</gene>
<organism evidence="3 4">
    <name type="scientific">Alistipes ihumii AP11</name>
    <dbReference type="NCBI Taxonomy" id="1211813"/>
    <lineage>
        <taxon>Bacteria</taxon>
        <taxon>Pseudomonadati</taxon>
        <taxon>Bacteroidota</taxon>
        <taxon>Bacteroidia</taxon>
        <taxon>Bacteroidales</taxon>
        <taxon>Rikenellaceae</taxon>
        <taxon>Alistipes</taxon>
    </lineage>
</organism>
<dbReference type="EMBL" id="CP102294">
    <property type="protein sequence ID" value="UWN57577.1"/>
    <property type="molecule type" value="Genomic_DNA"/>
</dbReference>
<dbReference type="RefSeq" id="WP_019245016.1">
    <property type="nucleotide sequence ID" value="NZ_CAPH01000006.1"/>
</dbReference>
<feature type="region of interest" description="Disordered" evidence="1">
    <location>
        <begin position="62"/>
        <end position="81"/>
    </location>
</feature>
<feature type="region of interest" description="Disordered" evidence="1">
    <location>
        <begin position="133"/>
        <end position="172"/>
    </location>
</feature>
<dbReference type="SUPFAM" id="SSF159941">
    <property type="entry name" value="MM3350-like"/>
    <property type="match status" value="1"/>
</dbReference>
<feature type="domain" description="Plasmid pRiA4b Orf3-like" evidence="2">
    <location>
        <begin position="10"/>
        <end position="137"/>
    </location>
</feature>
<feature type="compositionally biased region" description="Acidic residues" evidence="1">
    <location>
        <begin position="160"/>
        <end position="172"/>
    </location>
</feature>
<dbReference type="InterPro" id="IPR012912">
    <property type="entry name" value="Plasmid_pRiA4b_Orf3-like"/>
</dbReference>
<evidence type="ECO:0000313" key="4">
    <source>
        <dbReference type="Proteomes" id="UP001059295"/>
    </source>
</evidence>
<dbReference type="InterPro" id="IPR024047">
    <property type="entry name" value="MM3350-like_sf"/>
</dbReference>
<proteinExistence type="predicted"/>
<accession>A0ABY5V0A2</accession>
<feature type="compositionally biased region" description="Low complexity" evidence="1">
    <location>
        <begin position="66"/>
        <end position="76"/>
    </location>
</feature>
<dbReference type="GeneID" id="82890472"/>
<sequence length="172" mass="19869">MPVILKLRMLSDEDDCFLRDYEVPYELTLEELHDFICEDLQYEKIPESSFFEADREWNRQREYTHAGSGATGSDSSASRRRMSESRLSDILHRMHDRLIFRFDPPGDRAYYLEVIDTAEAGAGKSYPNLLLANGEAPDQFDPEASPRNRSIFEEAMGDYNDFEGDDAYGDDE</sequence>
<dbReference type="Pfam" id="PF07929">
    <property type="entry name" value="PRiA4_ORF3"/>
    <property type="match status" value="1"/>
</dbReference>
<name>A0ABY5V0A2_9BACT</name>
<dbReference type="Proteomes" id="UP001059295">
    <property type="component" value="Chromosome"/>
</dbReference>